<evidence type="ECO:0000256" key="5">
    <source>
        <dbReference type="ARBA" id="ARBA00022989"/>
    </source>
</evidence>
<dbReference type="PANTHER" id="PTHR30576">
    <property type="entry name" value="COLANIC BIOSYNTHESIS UDP-GLUCOSE LIPID CARRIER TRANSFERASE"/>
    <property type="match status" value="1"/>
</dbReference>
<feature type="transmembrane region" description="Helical" evidence="7">
    <location>
        <begin position="12"/>
        <end position="29"/>
    </location>
</feature>
<evidence type="ECO:0000256" key="2">
    <source>
        <dbReference type="ARBA" id="ARBA00006464"/>
    </source>
</evidence>
<evidence type="ECO:0000256" key="7">
    <source>
        <dbReference type="SAM" id="Phobius"/>
    </source>
</evidence>
<evidence type="ECO:0000313" key="9">
    <source>
        <dbReference type="EMBL" id="MFK2826715.1"/>
    </source>
</evidence>
<keyword evidence="4 7" id="KW-0812">Transmembrane</keyword>
<evidence type="ECO:0000313" key="10">
    <source>
        <dbReference type="Proteomes" id="UP001619911"/>
    </source>
</evidence>
<name>A0ABW8IC19_9BACI</name>
<feature type="transmembrane region" description="Helical" evidence="7">
    <location>
        <begin position="41"/>
        <end position="62"/>
    </location>
</feature>
<dbReference type="PANTHER" id="PTHR30576:SF0">
    <property type="entry name" value="UNDECAPRENYL-PHOSPHATE N-ACETYLGALACTOSAMINYL 1-PHOSPHATE TRANSFERASE-RELATED"/>
    <property type="match status" value="1"/>
</dbReference>
<dbReference type="InterPro" id="IPR003362">
    <property type="entry name" value="Bact_transf"/>
</dbReference>
<accession>A0ABW8IC19</accession>
<evidence type="ECO:0000259" key="8">
    <source>
        <dbReference type="Pfam" id="PF02397"/>
    </source>
</evidence>
<feature type="transmembrane region" description="Helical" evidence="7">
    <location>
        <begin position="74"/>
        <end position="96"/>
    </location>
</feature>
<sequence length="462" mass="52855">MNKGRERRIYNMLLILFDLAFVHFSYFIACRLLDGSFVPSHYIHAAPWISAAILTIFYLFDFYTEWKRKSFQQVIYTIVLSLGTLAVLMVAAVIAYPLDIISFKVVMLAFFIQILPFIMSRFVIWHVIKAIHGEKKVLIISENEESGLSLADKVLSHSKGWFTISGFLPLREKNKLKSSLKEVDIVLIAHSIDKKQKNEVIGLCVKQGKEVLIVPEMYEVFVSGSVYEQVDDMLVFSVSPAGLTAAQRALKRTFDLIAAVTVLIVTSPFVIFLCIMIPLTSKGPIFFKQERLGRNGKPYQMYKFRSMVQDAEKNTGPVLAAEQDPRITPIGRIIRASRLDELPQLYNVLKGEMSLIGPRPERKFFIDQFQQQLPDYAYRMAVKPGLTGLAQVMAKYTTAVEDKLRFDLMYIRHYSFIADVKILLQTIRVIFQREQASGVKEKNAQREKQLLQLLNQYRAAGQ</sequence>
<dbReference type="EC" id="2.7.8.-" evidence="9"/>
<protein>
    <submittedName>
        <fullName evidence="9">Sugar transferase</fullName>
        <ecNumber evidence="9">2.7.8.-</ecNumber>
    </submittedName>
</protein>
<dbReference type="InterPro" id="IPR017475">
    <property type="entry name" value="EPS_sugar_tfrase"/>
</dbReference>
<feature type="domain" description="Bacterial sugar transferase" evidence="8">
    <location>
        <begin position="251"/>
        <end position="431"/>
    </location>
</feature>
<gene>
    <name evidence="9" type="ORF">QYG89_13750</name>
</gene>
<comment type="caution">
    <text evidence="9">The sequence shown here is derived from an EMBL/GenBank/DDBJ whole genome shotgun (WGS) entry which is preliminary data.</text>
</comment>
<proteinExistence type="inferred from homology"/>
<comment type="subcellular location">
    <subcellularLocation>
        <location evidence="1">Membrane</location>
        <topology evidence="1">Multi-pass membrane protein</topology>
    </subcellularLocation>
</comment>
<dbReference type="Pfam" id="PF02397">
    <property type="entry name" value="Bac_transf"/>
    <property type="match status" value="1"/>
</dbReference>
<reference evidence="9 10" key="1">
    <citation type="submission" date="2023-07" db="EMBL/GenBank/DDBJ databases">
        <title>Bacillus lucianemedeirus sp. nov, a new species isolated from an immunobiological production facility.</title>
        <authorList>
            <person name="Costa L.V."/>
            <person name="Miranda R.V.S.L."/>
            <person name="Brandao M.L.L."/>
            <person name="Reis C.M.F."/>
            <person name="Frazao A.M."/>
            <person name="Cruz F.V."/>
            <person name="Baio P.V.P."/>
            <person name="Veras J.F.C."/>
            <person name="Ramos J.N."/>
            <person name="Vieira V."/>
        </authorList>
    </citation>
    <scope>NUCLEOTIDE SEQUENCE [LARGE SCALE GENOMIC DNA]</scope>
    <source>
        <strain evidence="9 10">B190/17</strain>
    </source>
</reference>
<evidence type="ECO:0000256" key="3">
    <source>
        <dbReference type="ARBA" id="ARBA00022679"/>
    </source>
</evidence>
<dbReference type="NCBIfam" id="TIGR03025">
    <property type="entry name" value="EPS_sugtrans"/>
    <property type="match status" value="1"/>
</dbReference>
<organism evidence="9 10">
    <name type="scientific">Bacillus lumedeiriae</name>
    <dbReference type="NCBI Taxonomy" id="3058829"/>
    <lineage>
        <taxon>Bacteria</taxon>
        <taxon>Bacillati</taxon>
        <taxon>Bacillota</taxon>
        <taxon>Bacilli</taxon>
        <taxon>Bacillales</taxon>
        <taxon>Bacillaceae</taxon>
        <taxon>Bacillus</taxon>
    </lineage>
</organism>
<evidence type="ECO:0000256" key="1">
    <source>
        <dbReference type="ARBA" id="ARBA00004141"/>
    </source>
</evidence>
<evidence type="ECO:0000256" key="6">
    <source>
        <dbReference type="ARBA" id="ARBA00023136"/>
    </source>
</evidence>
<dbReference type="RefSeq" id="WP_404318297.1">
    <property type="nucleotide sequence ID" value="NZ_JAUIYO010000014.1"/>
</dbReference>
<keyword evidence="3 9" id="KW-0808">Transferase</keyword>
<keyword evidence="10" id="KW-1185">Reference proteome</keyword>
<keyword evidence="5 7" id="KW-1133">Transmembrane helix</keyword>
<evidence type="ECO:0000256" key="4">
    <source>
        <dbReference type="ARBA" id="ARBA00022692"/>
    </source>
</evidence>
<dbReference type="Proteomes" id="UP001619911">
    <property type="component" value="Unassembled WGS sequence"/>
</dbReference>
<keyword evidence="6 7" id="KW-0472">Membrane</keyword>
<feature type="transmembrane region" description="Helical" evidence="7">
    <location>
        <begin position="256"/>
        <end position="279"/>
    </location>
</feature>
<comment type="similarity">
    <text evidence="2">Belongs to the bacterial sugar transferase family.</text>
</comment>
<feature type="transmembrane region" description="Helical" evidence="7">
    <location>
        <begin position="108"/>
        <end position="128"/>
    </location>
</feature>
<dbReference type="GO" id="GO:0016740">
    <property type="term" value="F:transferase activity"/>
    <property type="evidence" value="ECO:0007669"/>
    <property type="project" value="UniProtKB-KW"/>
</dbReference>
<dbReference type="EMBL" id="JAUIYO010000014">
    <property type="protein sequence ID" value="MFK2826715.1"/>
    <property type="molecule type" value="Genomic_DNA"/>
</dbReference>